<protein>
    <submittedName>
        <fullName evidence="2">Uncharacterized protein</fullName>
    </submittedName>
</protein>
<dbReference type="Proteomes" id="UP000236731">
    <property type="component" value="Unassembled WGS sequence"/>
</dbReference>
<feature type="chain" id="PRO_5009290032" evidence="1">
    <location>
        <begin position="24"/>
        <end position="168"/>
    </location>
</feature>
<evidence type="ECO:0000256" key="1">
    <source>
        <dbReference type="SAM" id="SignalP"/>
    </source>
</evidence>
<proteinExistence type="predicted"/>
<sequence>MNIRKTAFCLTVLGLLLSIAAWAHPFYVSITSIDYTVEKKQIEVSCRIFQDDLEKAIKNQLKVGVDVIKPKDREATNRAIATYIKQNFRITANGKPKDLTFLGYEIDNDVAWCYFKAPQEENIKELKVINQLLYQDFKTQANILHVTVNKKRKSTKLDNPKRSAEFVF</sequence>
<dbReference type="EMBL" id="FNUT01000005">
    <property type="protein sequence ID" value="SEG17096.1"/>
    <property type="molecule type" value="Genomic_DNA"/>
</dbReference>
<reference evidence="3" key="1">
    <citation type="submission" date="2016-10" db="EMBL/GenBank/DDBJ databases">
        <authorList>
            <person name="Varghese N."/>
            <person name="Submissions S."/>
        </authorList>
    </citation>
    <scope>NUCLEOTIDE SEQUENCE [LARGE SCALE GENOMIC DNA]</scope>
    <source>
        <strain evidence="3">DSM 22361</strain>
    </source>
</reference>
<dbReference type="AlphaFoldDB" id="A0A1H5Y0N4"/>
<dbReference type="InterPro" id="IPR046525">
    <property type="entry name" value="DUF6702"/>
</dbReference>
<gene>
    <name evidence="2" type="ORF">SAMN05421877_105178</name>
</gene>
<accession>A0A1H5Y0N4</accession>
<keyword evidence="1" id="KW-0732">Signal</keyword>
<name>A0A1H5Y0N4_9SPHI</name>
<dbReference type="Pfam" id="PF20420">
    <property type="entry name" value="DUF6702"/>
    <property type="match status" value="1"/>
</dbReference>
<organism evidence="2 3">
    <name type="scientific">Sphingobacterium lactis</name>
    <dbReference type="NCBI Taxonomy" id="797291"/>
    <lineage>
        <taxon>Bacteria</taxon>
        <taxon>Pseudomonadati</taxon>
        <taxon>Bacteroidota</taxon>
        <taxon>Sphingobacteriia</taxon>
        <taxon>Sphingobacteriales</taxon>
        <taxon>Sphingobacteriaceae</taxon>
        <taxon>Sphingobacterium</taxon>
    </lineage>
</organism>
<evidence type="ECO:0000313" key="2">
    <source>
        <dbReference type="EMBL" id="SEG17096.1"/>
    </source>
</evidence>
<keyword evidence="3" id="KW-1185">Reference proteome</keyword>
<feature type="signal peptide" evidence="1">
    <location>
        <begin position="1"/>
        <end position="23"/>
    </location>
</feature>
<dbReference type="OrthoDB" id="5735516at2"/>
<evidence type="ECO:0000313" key="3">
    <source>
        <dbReference type="Proteomes" id="UP000236731"/>
    </source>
</evidence>
<dbReference type="RefSeq" id="WP_103906086.1">
    <property type="nucleotide sequence ID" value="NZ_CP049246.1"/>
</dbReference>